<dbReference type="EMBL" id="CAJNNW010028946">
    <property type="protein sequence ID" value="CAE8698388.1"/>
    <property type="molecule type" value="Genomic_DNA"/>
</dbReference>
<reference evidence="1" key="1">
    <citation type="submission" date="2021-02" db="EMBL/GenBank/DDBJ databases">
        <authorList>
            <person name="Dougan E. K."/>
            <person name="Rhodes N."/>
            <person name="Thang M."/>
            <person name="Chan C."/>
        </authorList>
    </citation>
    <scope>NUCLEOTIDE SEQUENCE</scope>
</reference>
<evidence type="ECO:0000313" key="1">
    <source>
        <dbReference type="EMBL" id="CAE8698388.1"/>
    </source>
</evidence>
<name>A0A813K6F8_POLGL</name>
<protein>
    <submittedName>
        <fullName evidence="1">Uncharacterized protein</fullName>
    </submittedName>
</protein>
<dbReference type="AlphaFoldDB" id="A0A813K6F8"/>
<comment type="caution">
    <text evidence="1">The sequence shown here is derived from an EMBL/GenBank/DDBJ whole genome shotgun (WGS) entry which is preliminary data.</text>
</comment>
<feature type="non-terminal residue" evidence="1">
    <location>
        <position position="149"/>
    </location>
</feature>
<sequence>GWSGAATSPSSDSGFRFALIPRPQIFEPLGPGDSAPRSDTGVSPSLWWSGDGSLPAEGTKAAFALASFQEALGLAAKPLDLSAAMEGADAARLPSGGVAVAIVPGREEARATCCKLVGYLSDSEFRGSTAREEWVVAEWHFAVRWNGRL</sequence>
<feature type="non-terminal residue" evidence="1">
    <location>
        <position position="1"/>
    </location>
</feature>
<gene>
    <name evidence="1" type="ORF">PGLA2088_LOCUS30712</name>
</gene>
<accession>A0A813K6F8</accession>
<evidence type="ECO:0000313" key="2">
    <source>
        <dbReference type="Proteomes" id="UP000626109"/>
    </source>
</evidence>
<organism evidence="1 2">
    <name type="scientific">Polarella glacialis</name>
    <name type="common">Dinoflagellate</name>
    <dbReference type="NCBI Taxonomy" id="89957"/>
    <lineage>
        <taxon>Eukaryota</taxon>
        <taxon>Sar</taxon>
        <taxon>Alveolata</taxon>
        <taxon>Dinophyceae</taxon>
        <taxon>Suessiales</taxon>
        <taxon>Suessiaceae</taxon>
        <taxon>Polarella</taxon>
    </lineage>
</organism>
<dbReference type="Proteomes" id="UP000626109">
    <property type="component" value="Unassembled WGS sequence"/>
</dbReference>
<proteinExistence type="predicted"/>